<keyword evidence="5" id="KW-0175">Coiled coil</keyword>
<evidence type="ECO:0000256" key="7">
    <source>
        <dbReference type="ARBA" id="ARBA00023242"/>
    </source>
</evidence>
<evidence type="ECO:0000256" key="5">
    <source>
        <dbReference type="ARBA" id="ARBA00023054"/>
    </source>
</evidence>
<dbReference type="AlphaFoldDB" id="A0AAW1RR87"/>
<keyword evidence="6" id="KW-0804">Transcription</keyword>
<gene>
    <name evidence="9" type="ORF">WJX74_010822</name>
</gene>
<feature type="region of interest" description="Disordered" evidence="8">
    <location>
        <begin position="1"/>
        <end position="39"/>
    </location>
</feature>
<evidence type="ECO:0000256" key="6">
    <source>
        <dbReference type="ARBA" id="ARBA00023163"/>
    </source>
</evidence>
<evidence type="ECO:0000256" key="8">
    <source>
        <dbReference type="SAM" id="MobiDB-lite"/>
    </source>
</evidence>
<dbReference type="InterPro" id="IPR015418">
    <property type="entry name" value="Eaf6"/>
</dbReference>
<dbReference type="GO" id="GO:0005634">
    <property type="term" value="C:nucleus"/>
    <property type="evidence" value="ECO:0007669"/>
    <property type="project" value="UniProtKB-SubCell"/>
</dbReference>
<organism evidence="9 10">
    <name type="scientific">Apatococcus lobatus</name>
    <dbReference type="NCBI Taxonomy" id="904363"/>
    <lineage>
        <taxon>Eukaryota</taxon>
        <taxon>Viridiplantae</taxon>
        <taxon>Chlorophyta</taxon>
        <taxon>core chlorophytes</taxon>
        <taxon>Trebouxiophyceae</taxon>
        <taxon>Chlorellales</taxon>
        <taxon>Chlorellaceae</taxon>
        <taxon>Apatococcus</taxon>
    </lineage>
</organism>
<evidence type="ECO:0000256" key="3">
    <source>
        <dbReference type="ARBA" id="ARBA00022853"/>
    </source>
</evidence>
<feature type="compositionally biased region" description="Polar residues" evidence="8">
    <location>
        <begin position="110"/>
        <end position="119"/>
    </location>
</feature>
<keyword evidence="4" id="KW-0805">Transcription regulation</keyword>
<evidence type="ECO:0000313" key="10">
    <source>
        <dbReference type="Proteomes" id="UP001438707"/>
    </source>
</evidence>
<dbReference type="GO" id="GO:0006325">
    <property type="term" value="P:chromatin organization"/>
    <property type="evidence" value="ECO:0007669"/>
    <property type="project" value="UniProtKB-KW"/>
</dbReference>
<dbReference type="EMBL" id="JALJOS010000008">
    <property type="protein sequence ID" value="KAK9835911.1"/>
    <property type="molecule type" value="Genomic_DNA"/>
</dbReference>
<keyword evidence="10" id="KW-1185">Reference proteome</keyword>
<dbReference type="Proteomes" id="UP001438707">
    <property type="component" value="Unassembled WGS sequence"/>
</dbReference>
<comment type="similarity">
    <text evidence="2">Belongs to the EAF6 family.</text>
</comment>
<proteinExistence type="inferred from homology"/>
<dbReference type="GO" id="GO:0000123">
    <property type="term" value="C:histone acetyltransferase complex"/>
    <property type="evidence" value="ECO:0007669"/>
    <property type="project" value="InterPro"/>
</dbReference>
<reference evidence="9 10" key="1">
    <citation type="journal article" date="2024" name="Nat. Commun.">
        <title>Phylogenomics reveals the evolutionary origins of lichenization in chlorophyte algae.</title>
        <authorList>
            <person name="Puginier C."/>
            <person name="Libourel C."/>
            <person name="Otte J."/>
            <person name="Skaloud P."/>
            <person name="Haon M."/>
            <person name="Grisel S."/>
            <person name="Petersen M."/>
            <person name="Berrin J.G."/>
            <person name="Delaux P.M."/>
            <person name="Dal Grande F."/>
            <person name="Keller J."/>
        </authorList>
    </citation>
    <scope>NUCLEOTIDE SEQUENCE [LARGE SCALE GENOMIC DNA]</scope>
    <source>
        <strain evidence="9 10">SAG 2145</strain>
    </source>
</reference>
<evidence type="ECO:0000313" key="9">
    <source>
        <dbReference type="EMBL" id="KAK9835911.1"/>
    </source>
</evidence>
<protein>
    <recommendedName>
        <fullName evidence="11">Chromatin modification-related protein EAF6</fullName>
    </recommendedName>
</protein>
<feature type="compositionally biased region" description="Polar residues" evidence="8">
    <location>
        <begin position="7"/>
        <end position="39"/>
    </location>
</feature>
<sequence length="119" mass="13165">MPPKSLVPSTRNRSAPSAPNSRQKATPETAEETQASNQQRLEQLASLENRKGQLSQDLRKVEGQIYELESRYLDSCNPQGNALKGYEGLLAKQTSHSRKPPARPTERLFSGSSVSRTGR</sequence>
<accession>A0AAW1RR87</accession>
<keyword evidence="7" id="KW-0539">Nucleus</keyword>
<evidence type="ECO:0000256" key="2">
    <source>
        <dbReference type="ARBA" id="ARBA00010916"/>
    </source>
</evidence>
<keyword evidence="3" id="KW-0156">Chromatin regulator</keyword>
<feature type="region of interest" description="Disordered" evidence="8">
    <location>
        <begin position="92"/>
        <end position="119"/>
    </location>
</feature>
<comment type="subcellular location">
    <subcellularLocation>
        <location evidence="1">Nucleus</location>
    </subcellularLocation>
</comment>
<name>A0AAW1RR87_9CHLO</name>
<evidence type="ECO:0008006" key="11">
    <source>
        <dbReference type="Google" id="ProtNLM"/>
    </source>
</evidence>
<evidence type="ECO:0000256" key="4">
    <source>
        <dbReference type="ARBA" id="ARBA00023015"/>
    </source>
</evidence>
<dbReference type="Pfam" id="PF09340">
    <property type="entry name" value="NuA4"/>
    <property type="match status" value="1"/>
</dbReference>
<comment type="caution">
    <text evidence="9">The sequence shown here is derived from an EMBL/GenBank/DDBJ whole genome shotgun (WGS) entry which is preliminary data.</text>
</comment>
<evidence type="ECO:0000256" key="1">
    <source>
        <dbReference type="ARBA" id="ARBA00004123"/>
    </source>
</evidence>
<dbReference type="PANTHER" id="PTHR13476">
    <property type="entry name" value="CHROMATIN MODIFICATION-RELATED PROTEIN MEAF6"/>
    <property type="match status" value="1"/>
</dbReference>